<dbReference type="PANTHER" id="PTHR19306:SF6">
    <property type="entry name" value="STRUCTURAL MAINTENANCE OF CHROMOSOMES PROTEIN 6"/>
    <property type="match status" value="1"/>
</dbReference>
<dbReference type="GO" id="GO:0003697">
    <property type="term" value="F:single-stranded DNA binding"/>
    <property type="evidence" value="ECO:0007669"/>
    <property type="project" value="TreeGrafter"/>
</dbReference>
<dbReference type="EMBL" id="ML769562">
    <property type="protein sequence ID" value="KAE9393880.1"/>
    <property type="molecule type" value="Genomic_DNA"/>
</dbReference>
<sequence>MTHKSRSRHGPFTTTTTNPAMAKRRVNIESDDEGAPNPSPASKRARTEDNSDVEVEQNTHSQRNKGKGKARAGAEDKDSSDEEDQEMEEPTDNINDEQFEEKFQEMIEKAVDAKRNVVGGIAEHGIIESIEMHQFMCHRFLSFQFGPQINFIIGHNGSGKSAVLSAITIALGGKSTSTGRGSGLKSFIREGQPASEVTITLKNQGEEAYKPHEYGKSIQITRRFTKEGNSTWKIKGTKSKNTISTKKEELSAICDHMNIQVDNPMNVLTQDAARQFLSASAPVDKYKFFLRGTQLSQLATEYETCLENITNTTNILKNKKDAIPDLKQALREAGAKYQEAAQAMKQQEKAKALKIELAWAHVKVKEKELQKKAEDLEKAKRQLEKIEASIATAQEDLEKAGDDVRTHEDELSAVGNIDDLVERRNALKEEIRARRDKIMKCNSDLKNINTSTTGLNKSIAELERNIAAETERMAKDTQDKREAFARKQAQAQSKVTELENTLKENAHRKSEIKERIDSSKQAGEEKQRELEQLKQNISSIENDISQLKRSENNKYAAYGPGMAQAIARIAQTKWYGDVPLGPLGLHVKIRDPDAWADLLAQQLSGQLTAFAVTDARDRETVKKILESCNLRGNQIIIYEKDMFDYSDGEPDRDILTVLRAMEIENPFVERILINQRGIERLMLARSRKDGEGVLRRVGGGNAWTQDLFNVRRFPEGGGSTNPLSRPARSQMLRNEDTATRQKYLEDERSKLESLYGPLNQEVQRLRTSFLAAKQEEGQLATNDRKVHSLFGRAKQEVQALNQEANEDTPVNIQGLEEAKTESEQEKDDLLKQFAEISRTKEELSQTNNALVQQENDLKLQINNFHQREHDIRARVEEAVAVRIKAQGAVRHYESKAAEANRQIEAAEGALGATTEEFKTPPPKIGPRVETNKKPEDIERQMNNVKNALHEREKRQGATVDEIVKEVNTARERLERAQKDYKSMVHLNKILKQSLLVRLSRWQEFRRHIALRCKMVFRYNLSQRGYYGNILFNHSEQTLTLKVQTDDQLATQDGSKEKDPRSLSGGEKSFSTICLLLSLWESIGCPLRCLDEFDVFMDAVNRRISMKMMIDTANQSDKKQYILITPQDMNNIRIGPTDRAFLLWAS</sequence>
<gene>
    <name evidence="15" type="ORF">BT96DRAFT_999067</name>
</gene>
<evidence type="ECO:0000256" key="2">
    <source>
        <dbReference type="ARBA" id="ARBA00004286"/>
    </source>
</evidence>
<dbReference type="AlphaFoldDB" id="A0A6A4H813"/>
<dbReference type="GO" id="GO:0000724">
    <property type="term" value="P:double-strand break repair via homologous recombination"/>
    <property type="evidence" value="ECO:0007669"/>
    <property type="project" value="TreeGrafter"/>
</dbReference>
<evidence type="ECO:0000256" key="6">
    <source>
        <dbReference type="ARBA" id="ARBA00022763"/>
    </source>
</evidence>
<organism evidence="15 16">
    <name type="scientific">Gymnopus androsaceus JB14</name>
    <dbReference type="NCBI Taxonomy" id="1447944"/>
    <lineage>
        <taxon>Eukaryota</taxon>
        <taxon>Fungi</taxon>
        <taxon>Dikarya</taxon>
        <taxon>Basidiomycota</taxon>
        <taxon>Agaricomycotina</taxon>
        <taxon>Agaricomycetes</taxon>
        <taxon>Agaricomycetidae</taxon>
        <taxon>Agaricales</taxon>
        <taxon>Marasmiineae</taxon>
        <taxon>Omphalotaceae</taxon>
        <taxon>Gymnopus</taxon>
    </lineage>
</organism>
<evidence type="ECO:0000256" key="11">
    <source>
        <dbReference type="ARBA" id="ARBA00023242"/>
    </source>
</evidence>
<evidence type="ECO:0000256" key="13">
    <source>
        <dbReference type="SAM" id="MobiDB-lite"/>
    </source>
</evidence>
<proteinExistence type="inferred from homology"/>
<dbReference type="Gene3D" id="1.10.287.1490">
    <property type="match status" value="1"/>
</dbReference>
<protein>
    <submittedName>
        <fullName evidence="15">P-loop containing nucleoside triphosphate hydrolase protein</fullName>
    </submittedName>
</protein>
<comment type="subcellular location">
    <subcellularLocation>
        <location evidence="2">Chromosome</location>
    </subcellularLocation>
    <subcellularLocation>
        <location evidence="1">Nucleus</location>
    </subcellularLocation>
</comment>
<keyword evidence="16" id="KW-1185">Reference proteome</keyword>
<dbReference type="GO" id="GO:0016787">
    <property type="term" value="F:hydrolase activity"/>
    <property type="evidence" value="ECO:0007669"/>
    <property type="project" value="UniProtKB-KW"/>
</dbReference>
<comment type="similarity">
    <text evidence="3">Belongs to the SMC family. SMC6 subfamily.</text>
</comment>
<evidence type="ECO:0000256" key="12">
    <source>
        <dbReference type="SAM" id="Coils"/>
    </source>
</evidence>
<evidence type="ECO:0000256" key="9">
    <source>
        <dbReference type="ARBA" id="ARBA00023172"/>
    </source>
</evidence>
<evidence type="ECO:0000256" key="4">
    <source>
        <dbReference type="ARBA" id="ARBA00022454"/>
    </source>
</evidence>
<keyword evidence="5" id="KW-0547">Nucleotide-binding</keyword>
<evidence type="ECO:0000256" key="10">
    <source>
        <dbReference type="ARBA" id="ARBA00023204"/>
    </source>
</evidence>
<keyword evidence="9" id="KW-0233">DNA recombination</keyword>
<dbReference type="GO" id="GO:0035861">
    <property type="term" value="C:site of double-strand break"/>
    <property type="evidence" value="ECO:0007669"/>
    <property type="project" value="TreeGrafter"/>
</dbReference>
<accession>A0A6A4H813</accession>
<dbReference type="Pfam" id="PF02463">
    <property type="entry name" value="SMC_N"/>
    <property type="match status" value="1"/>
</dbReference>
<feature type="coiled-coil region" evidence="12">
    <location>
        <begin position="889"/>
        <end position="916"/>
    </location>
</feature>
<dbReference type="GO" id="GO:0003684">
    <property type="term" value="F:damaged DNA binding"/>
    <property type="evidence" value="ECO:0007669"/>
    <property type="project" value="TreeGrafter"/>
</dbReference>
<feature type="region of interest" description="Disordered" evidence="13">
    <location>
        <begin position="714"/>
        <end position="737"/>
    </location>
</feature>
<dbReference type="GO" id="GO:0005524">
    <property type="term" value="F:ATP binding"/>
    <property type="evidence" value="ECO:0007669"/>
    <property type="project" value="UniProtKB-KW"/>
</dbReference>
<dbReference type="InterPro" id="IPR027417">
    <property type="entry name" value="P-loop_NTPase"/>
</dbReference>
<reference evidence="15" key="1">
    <citation type="journal article" date="2019" name="Environ. Microbiol.">
        <title>Fungal ecological strategies reflected in gene transcription - a case study of two litter decomposers.</title>
        <authorList>
            <person name="Barbi F."/>
            <person name="Kohler A."/>
            <person name="Barry K."/>
            <person name="Baskaran P."/>
            <person name="Daum C."/>
            <person name="Fauchery L."/>
            <person name="Ihrmark K."/>
            <person name="Kuo A."/>
            <person name="LaButti K."/>
            <person name="Lipzen A."/>
            <person name="Morin E."/>
            <person name="Grigoriev I.V."/>
            <person name="Henrissat B."/>
            <person name="Lindahl B."/>
            <person name="Martin F."/>
        </authorList>
    </citation>
    <scope>NUCLEOTIDE SEQUENCE</scope>
    <source>
        <strain evidence="15">JB14</strain>
    </source>
</reference>
<keyword evidence="15" id="KW-0378">Hydrolase</keyword>
<evidence type="ECO:0000313" key="15">
    <source>
        <dbReference type="EMBL" id="KAE9393880.1"/>
    </source>
</evidence>
<feature type="compositionally biased region" description="Acidic residues" evidence="13">
    <location>
        <begin position="78"/>
        <end position="96"/>
    </location>
</feature>
<dbReference type="InterPro" id="IPR003395">
    <property type="entry name" value="RecF/RecN/SMC_N"/>
</dbReference>
<dbReference type="OrthoDB" id="10072614at2759"/>
<keyword evidence="7" id="KW-0067">ATP-binding</keyword>
<keyword evidence="6" id="KW-0227">DNA damage</keyword>
<evidence type="ECO:0000313" key="16">
    <source>
        <dbReference type="Proteomes" id="UP000799118"/>
    </source>
</evidence>
<keyword evidence="10" id="KW-0234">DNA repair</keyword>
<evidence type="ECO:0000256" key="3">
    <source>
        <dbReference type="ARBA" id="ARBA00006793"/>
    </source>
</evidence>
<dbReference type="Proteomes" id="UP000799118">
    <property type="component" value="Unassembled WGS sequence"/>
</dbReference>
<feature type="domain" description="RecF/RecN/SMC N-terminal" evidence="14">
    <location>
        <begin position="127"/>
        <end position="1125"/>
    </location>
</feature>
<dbReference type="PANTHER" id="PTHR19306">
    <property type="entry name" value="STRUCTURAL MAINTENANCE OF CHROMOSOMES 5,6 SMC5, SMC6"/>
    <property type="match status" value="1"/>
</dbReference>
<feature type="region of interest" description="Disordered" evidence="13">
    <location>
        <begin position="1"/>
        <end position="96"/>
    </location>
</feature>
<feature type="compositionally biased region" description="Basic and acidic residues" evidence="13">
    <location>
        <begin position="496"/>
        <end position="529"/>
    </location>
</feature>
<dbReference type="GO" id="GO:0005634">
    <property type="term" value="C:nucleus"/>
    <property type="evidence" value="ECO:0007669"/>
    <property type="project" value="UniProtKB-SubCell"/>
</dbReference>
<feature type="region of interest" description="Disordered" evidence="13">
    <location>
        <begin position="486"/>
        <end position="529"/>
    </location>
</feature>
<keyword evidence="8 12" id="KW-0175">Coiled coil</keyword>
<evidence type="ECO:0000259" key="14">
    <source>
        <dbReference type="Pfam" id="PF02463"/>
    </source>
</evidence>
<dbReference type="SUPFAM" id="SSF52540">
    <property type="entry name" value="P-loop containing nucleoside triphosphate hydrolases"/>
    <property type="match status" value="1"/>
</dbReference>
<feature type="coiled-coil region" evidence="12">
    <location>
        <begin position="959"/>
        <end position="986"/>
    </location>
</feature>
<evidence type="ECO:0000256" key="1">
    <source>
        <dbReference type="ARBA" id="ARBA00004123"/>
    </source>
</evidence>
<evidence type="ECO:0000256" key="8">
    <source>
        <dbReference type="ARBA" id="ARBA00023054"/>
    </source>
</evidence>
<evidence type="ECO:0000256" key="7">
    <source>
        <dbReference type="ARBA" id="ARBA00022840"/>
    </source>
</evidence>
<dbReference type="Gene3D" id="3.40.50.300">
    <property type="entry name" value="P-loop containing nucleotide triphosphate hydrolases"/>
    <property type="match status" value="2"/>
</dbReference>
<feature type="coiled-coil region" evidence="12">
    <location>
        <begin position="812"/>
        <end position="860"/>
    </location>
</feature>
<keyword evidence="4" id="KW-0158">Chromosome</keyword>
<keyword evidence="11" id="KW-0539">Nucleus</keyword>
<name>A0A6A4H813_9AGAR</name>
<dbReference type="GO" id="GO:0030915">
    <property type="term" value="C:Smc5-Smc6 complex"/>
    <property type="evidence" value="ECO:0007669"/>
    <property type="project" value="TreeGrafter"/>
</dbReference>
<evidence type="ECO:0000256" key="5">
    <source>
        <dbReference type="ARBA" id="ARBA00022741"/>
    </source>
</evidence>